<feature type="domain" description="Nephrocystin 3-like N-terminal" evidence="3">
    <location>
        <begin position="283"/>
        <end position="459"/>
    </location>
</feature>
<keyword evidence="1" id="KW-0677">Repeat</keyword>
<dbReference type="InterPro" id="IPR002110">
    <property type="entry name" value="Ankyrin_rpt"/>
</dbReference>
<comment type="caution">
    <text evidence="5">The sequence shown here is derived from an EMBL/GenBank/DDBJ whole genome shotgun (WGS) entry which is preliminary data.</text>
</comment>
<dbReference type="Pfam" id="PF25053">
    <property type="entry name" value="DUF7791"/>
    <property type="match status" value="1"/>
</dbReference>
<dbReference type="PANTHER" id="PTHR10039">
    <property type="entry name" value="AMELOGENIN"/>
    <property type="match status" value="1"/>
</dbReference>
<keyword evidence="6" id="KW-1185">Reference proteome</keyword>
<dbReference type="EMBL" id="JAVDPF010000007">
    <property type="protein sequence ID" value="KAL1881600.1"/>
    <property type="molecule type" value="Genomic_DNA"/>
</dbReference>
<evidence type="ECO:0000313" key="5">
    <source>
        <dbReference type="EMBL" id="KAL1881600.1"/>
    </source>
</evidence>
<keyword evidence="2" id="KW-0040">ANK repeat</keyword>
<proteinExistence type="predicted"/>
<dbReference type="Proteomes" id="UP001583193">
    <property type="component" value="Unassembled WGS sequence"/>
</dbReference>
<gene>
    <name evidence="5" type="ORF">Plec18167_003197</name>
</gene>
<dbReference type="PANTHER" id="PTHR10039:SF5">
    <property type="entry name" value="NACHT DOMAIN-CONTAINING PROTEIN"/>
    <property type="match status" value="1"/>
</dbReference>
<dbReference type="SUPFAM" id="SSF52540">
    <property type="entry name" value="P-loop containing nucleoside triphosphate hydrolases"/>
    <property type="match status" value="1"/>
</dbReference>
<dbReference type="PROSITE" id="PS50088">
    <property type="entry name" value="ANK_REPEAT"/>
    <property type="match status" value="1"/>
</dbReference>
<accession>A0ABR3Y0Z5</accession>
<evidence type="ECO:0000256" key="1">
    <source>
        <dbReference type="ARBA" id="ARBA00022737"/>
    </source>
</evidence>
<evidence type="ECO:0000259" key="4">
    <source>
        <dbReference type="Pfam" id="PF25053"/>
    </source>
</evidence>
<dbReference type="Gene3D" id="3.40.50.300">
    <property type="entry name" value="P-loop containing nucleotide triphosphate hydrolases"/>
    <property type="match status" value="1"/>
</dbReference>
<organism evidence="5 6">
    <name type="scientific">Paecilomyces lecythidis</name>
    <dbReference type="NCBI Taxonomy" id="3004212"/>
    <lineage>
        <taxon>Eukaryota</taxon>
        <taxon>Fungi</taxon>
        <taxon>Dikarya</taxon>
        <taxon>Ascomycota</taxon>
        <taxon>Pezizomycotina</taxon>
        <taxon>Eurotiomycetes</taxon>
        <taxon>Eurotiomycetidae</taxon>
        <taxon>Eurotiales</taxon>
        <taxon>Thermoascaceae</taxon>
        <taxon>Paecilomyces</taxon>
    </lineage>
</organism>
<feature type="domain" description="DUF7791" evidence="4">
    <location>
        <begin position="577"/>
        <end position="705"/>
    </location>
</feature>
<protein>
    <recommendedName>
        <fullName evidence="7">NACHT domain-containing protein</fullName>
    </recommendedName>
</protein>
<dbReference type="Pfam" id="PF24883">
    <property type="entry name" value="NPHP3_N"/>
    <property type="match status" value="1"/>
</dbReference>
<dbReference type="InterPro" id="IPR056693">
    <property type="entry name" value="DUF7791"/>
</dbReference>
<name>A0ABR3Y0Z5_9EURO</name>
<evidence type="ECO:0000256" key="2">
    <source>
        <dbReference type="PROSITE-ProRule" id="PRU00023"/>
    </source>
</evidence>
<dbReference type="InterPro" id="IPR056884">
    <property type="entry name" value="NPHP3-like_N"/>
</dbReference>
<evidence type="ECO:0000313" key="6">
    <source>
        <dbReference type="Proteomes" id="UP001583193"/>
    </source>
</evidence>
<evidence type="ECO:0000259" key="3">
    <source>
        <dbReference type="Pfam" id="PF24883"/>
    </source>
</evidence>
<sequence>MDILTAVGLASNILSFIDFAGKCVKGAYDIYNSDLGSTPDNSRSKQLLDDIITATDTLNSHFRGISKNEKSLREICKLCRQQSDKLQKILGELTVTEKDSKWQTLKVSFKSMRKETKEEIASIEKSLDSCRLQTLTWMGIIFSEQQSLMKSQLDDILKECQRLQSDRAFEIPNFLDELRETIKIAWESEQRRSDSTTVTAGGAVDVSDSYTHIAYLLPEFHTMVQSVPYENYVLRRLYFADMYLREDDIKTAQDGTYRWIVEDEENDEGTFSDIERLMRQQTRNSFLTWLRSGGSVYHISGKIGSGKSTLMKFLCGISRVQEELESWAEDKKLIFARFFFWNSGSRIQMSMEGLYRALLFETLKKCPELIQQVFPEQWDLFDPERHDKHLSDNIPFRIGELKAAFERLVDRKHFSNHRLCFFIDGLDEYEGESLEHWELARSLQRWAQSQDIKICVSSRPHTEFMETFSDDLSHRIRLHELTQGDMDRFCRSAFEKDVMFDRVRSIYKDLVNEIVQRAEGVFLWVVLVVRSLLSGIKYYDPPSVLWERLDRIPKTLDRLFESLIESIEPGDRKRSDIMFLFATTFPLQRHNALLYSWLDDANDPDFPFNTAMRSYSDEEITQAQKRVRAQLDCLTKGLLEMKPVDNADVFMKLYKDAYFQYDVGFLHRSVREYLQSTSHLNDIKKRLQGIDITDIHCRLLLAQSKFPRLQLYAQNSAPFLLDDLVYSFEYFGLLQMAGKEPSAKFIEEFDEVLEGYGQLTSTYRNLAPEGESGDSGHHVYISGDTSFIGHEISFIHFAAVFRQNQFVFQKVLADPDMLKTKEGLNLLLSAALSGNAELVHFLLENDASMNERVETKGVDSARRTGRDAPTVWLSFLLHYAVSVIEKREEWISRRSLKTTLESPLSQYGLILEYFLRFGANTEVCFILYEASAKSNGELKPALVSLHQFINAMRPPNFEPMLQFFRGGTRSRIFKKIASFISKKDLPSESVVSARELLDGTSGYKLDAVWSKDGGCQATDRIRLY</sequence>
<reference evidence="5 6" key="1">
    <citation type="journal article" date="2024" name="IMA Fungus">
        <title>IMA Genome - F19 : A genome assembly and annotation guide to empower mycologists, including annotated draft genome sequences of Ceratocystis pirilliformis, Diaporthe australafricana, Fusarium ophioides, Paecilomyces lecythidis, and Sporothrix stenoceras.</title>
        <authorList>
            <person name="Aylward J."/>
            <person name="Wilson A.M."/>
            <person name="Visagie C.M."/>
            <person name="Spraker J."/>
            <person name="Barnes I."/>
            <person name="Buitendag C."/>
            <person name="Ceriani C."/>
            <person name="Del Mar Angel L."/>
            <person name="du Plessis D."/>
            <person name="Fuchs T."/>
            <person name="Gasser K."/>
            <person name="Kramer D."/>
            <person name="Li W."/>
            <person name="Munsamy K."/>
            <person name="Piso A."/>
            <person name="Price J.L."/>
            <person name="Sonnekus B."/>
            <person name="Thomas C."/>
            <person name="van der Nest A."/>
            <person name="van Dijk A."/>
            <person name="van Heerden A."/>
            <person name="van Vuuren N."/>
            <person name="Yilmaz N."/>
            <person name="Duong T.A."/>
            <person name="van der Merwe N.A."/>
            <person name="Wingfield M.J."/>
            <person name="Wingfield B.D."/>
        </authorList>
    </citation>
    <scope>NUCLEOTIDE SEQUENCE [LARGE SCALE GENOMIC DNA]</scope>
    <source>
        <strain evidence="5 6">CMW 18167</strain>
    </source>
</reference>
<dbReference type="InterPro" id="IPR027417">
    <property type="entry name" value="P-loop_NTPase"/>
</dbReference>
<feature type="repeat" description="ANK" evidence="2">
    <location>
        <begin position="822"/>
        <end position="854"/>
    </location>
</feature>
<evidence type="ECO:0008006" key="7">
    <source>
        <dbReference type="Google" id="ProtNLM"/>
    </source>
</evidence>